<feature type="domain" description="CMP/dCMP-type deaminase" evidence="1">
    <location>
        <begin position="28"/>
        <end position="143"/>
    </location>
</feature>
<protein>
    <recommendedName>
        <fullName evidence="1">CMP/dCMP-type deaminase domain-containing protein</fullName>
    </recommendedName>
</protein>
<dbReference type="InterPro" id="IPR002125">
    <property type="entry name" value="CMP_dCMP_dom"/>
</dbReference>
<dbReference type="SUPFAM" id="SSF53927">
    <property type="entry name" value="Cytidine deaminase-like"/>
    <property type="match status" value="1"/>
</dbReference>
<organism evidence="2">
    <name type="scientific">viral metagenome</name>
    <dbReference type="NCBI Taxonomy" id="1070528"/>
    <lineage>
        <taxon>unclassified sequences</taxon>
        <taxon>metagenomes</taxon>
        <taxon>organismal metagenomes</taxon>
    </lineage>
</organism>
<accession>A0A6C0L108</accession>
<dbReference type="InterPro" id="IPR016193">
    <property type="entry name" value="Cytidine_deaminase-like"/>
</dbReference>
<dbReference type="GO" id="GO:0003824">
    <property type="term" value="F:catalytic activity"/>
    <property type="evidence" value="ECO:0007669"/>
    <property type="project" value="InterPro"/>
</dbReference>
<dbReference type="Gene3D" id="3.40.140.10">
    <property type="entry name" value="Cytidine Deaminase, domain 2"/>
    <property type="match status" value="1"/>
</dbReference>
<evidence type="ECO:0000259" key="1">
    <source>
        <dbReference type="Pfam" id="PF00383"/>
    </source>
</evidence>
<evidence type="ECO:0000313" key="2">
    <source>
        <dbReference type="EMBL" id="QHU22610.1"/>
    </source>
</evidence>
<dbReference type="AlphaFoldDB" id="A0A6C0L108"/>
<dbReference type="Pfam" id="PF00383">
    <property type="entry name" value="dCMP_cyt_deam_1"/>
    <property type="match status" value="1"/>
</dbReference>
<dbReference type="EMBL" id="MN741013">
    <property type="protein sequence ID" value="QHU22610.1"/>
    <property type="molecule type" value="Genomic_DNA"/>
</dbReference>
<name>A0A6C0L108_9ZZZZ</name>
<sequence length="171" mass="19933">MSTINTSVFLLQLICQSHMILSNKKDKMFSASLSEAIKSDLLFKHGCVATYGGKIIARGCNTYKCYSSNDNFICQQCSCHAEINVLRQIYHNHSRKKHKLNRIMKKTTLYISRYSNKGESTNSAPCVKCLEVIQRLNVRKIIFNLDDEYFEYNSKDYHTTHRTFGDMYFRK</sequence>
<proteinExistence type="predicted"/>
<reference evidence="2" key="1">
    <citation type="journal article" date="2020" name="Nature">
        <title>Giant virus diversity and host interactions through global metagenomics.</title>
        <authorList>
            <person name="Schulz F."/>
            <person name="Roux S."/>
            <person name="Paez-Espino D."/>
            <person name="Jungbluth S."/>
            <person name="Walsh D.A."/>
            <person name="Denef V.J."/>
            <person name="McMahon K.D."/>
            <person name="Konstantinidis K.T."/>
            <person name="Eloe-Fadrosh E.A."/>
            <person name="Kyrpides N.C."/>
            <person name="Woyke T."/>
        </authorList>
    </citation>
    <scope>NUCLEOTIDE SEQUENCE</scope>
    <source>
        <strain evidence="2">GVMAG-S-ERX555907-102</strain>
    </source>
</reference>